<feature type="compositionally biased region" description="Polar residues" evidence="1">
    <location>
        <begin position="93"/>
        <end position="104"/>
    </location>
</feature>
<dbReference type="EMBL" id="JASSZA010000012">
    <property type="protein sequence ID" value="KAK2095907.1"/>
    <property type="molecule type" value="Genomic_DNA"/>
</dbReference>
<dbReference type="Proteomes" id="UP001266305">
    <property type="component" value="Unassembled WGS sequence"/>
</dbReference>
<name>A0ABQ9UFP4_SAGOE</name>
<proteinExistence type="predicted"/>
<keyword evidence="3" id="KW-1185">Reference proteome</keyword>
<evidence type="ECO:0000313" key="2">
    <source>
        <dbReference type="EMBL" id="KAK2095907.1"/>
    </source>
</evidence>
<gene>
    <name evidence="2" type="ORF">P7K49_024941</name>
</gene>
<sequence length="104" mass="11269">MVKDMSVSPSKSSESLALERHSLQYVCTQLDSSSSSPVILVNPGHLATPCGDLDCVCPPGKARSPVLCVEDLAAMEIKPIRKEDSDKAYSRTVLASESNYRQQN</sequence>
<organism evidence="2 3">
    <name type="scientific">Saguinus oedipus</name>
    <name type="common">Cotton-top tamarin</name>
    <name type="synonym">Oedipomidas oedipus</name>
    <dbReference type="NCBI Taxonomy" id="9490"/>
    <lineage>
        <taxon>Eukaryota</taxon>
        <taxon>Metazoa</taxon>
        <taxon>Chordata</taxon>
        <taxon>Craniata</taxon>
        <taxon>Vertebrata</taxon>
        <taxon>Euteleostomi</taxon>
        <taxon>Mammalia</taxon>
        <taxon>Eutheria</taxon>
        <taxon>Euarchontoglires</taxon>
        <taxon>Primates</taxon>
        <taxon>Haplorrhini</taxon>
        <taxon>Platyrrhini</taxon>
        <taxon>Cebidae</taxon>
        <taxon>Callitrichinae</taxon>
        <taxon>Saguinus</taxon>
    </lineage>
</organism>
<comment type="caution">
    <text evidence="2">The sequence shown here is derived from an EMBL/GenBank/DDBJ whole genome shotgun (WGS) entry which is preliminary data.</text>
</comment>
<protein>
    <submittedName>
        <fullName evidence="2">Uncharacterized protein</fullName>
    </submittedName>
</protein>
<accession>A0ABQ9UFP4</accession>
<reference evidence="2 3" key="1">
    <citation type="submission" date="2023-05" db="EMBL/GenBank/DDBJ databases">
        <title>B98-5 Cell Line De Novo Hybrid Assembly: An Optical Mapping Approach.</title>
        <authorList>
            <person name="Kananen K."/>
            <person name="Auerbach J.A."/>
            <person name="Kautto E."/>
            <person name="Blachly J.S."/>
        </authorList>
    </citation>
    <scope>NUCLEOTIDE SEQUENCE [LARGE SCALE GENOMIC DNA]</scope>
    <source>
        <strain evidence="2">B95-8</strain>
        <tissue evidence="2">Cell line</tissue>
    </source>
</reference>
<evidence type="ECO:0000256" key="1">
    <source>
        <dbReference type="SAM" id="MobiDB-lite"/>
    </source>
</evidence>
<feature type="region of interest" description="Disordered" evidence="1">
    <location>
        <begin position="84"/>
        <end position="104"/>
    </location>
</feature>
<evidence type="ECO:0000313" key="3">
    <source>
        <dbReference type="Proteomes" id="UP001266305"/>
    </source>
</evidence>